<dbReference type="AlphaFoldDB" id="A0A1G6YSM6"/>
<dbReference type="InterPro" id="IPR010982">
    <property type="entry name" value="Lambda_DNA-bd_dom_sf"/>
</dbReference>
<organism evidence="2 3">
    <name type="scientific">Bradyrhizobium brasilense</name>
    <dbReference type="NCBI Taxonomy" id="1419277"/>
    <lineage>
        <taxon>Bacteria</taxon>
        <taxon>Pseudomonadati</taxon>
        <taxon>Pseudomonadota</taxon>
        <taxon>Alphaproteobacteria</taxon>
        <taxon>Hyphomicrobiales</taxon>
        <taxon>Nitrobacteraceae</taxon>
        <taxon>Bradyrhizobium</taxon>
    </lineage>
</organism>
<dbReference type="GO" id="GO:0003677">
    <property type="term" value="F:DNA binding"/>
    <property type="evidence" value="ECO:0007669"/>
    <property type="project" value="InterPro"/>
</dbReference>
<dbReference type="Pfam" id="PF01381">
    <property type="entry name" value="HTH_3"/>
    <property type="match status" value="1"/>
</dbReference>
<dbReference type="CDD" id="cd00093">
    <property type="entry name" value="HTH_XRE"/>
    <property type="match status" value="1"/>
</dbReference>
<evidence type="ECO:0000259" key="1">
    <source>
        <dbReference type="PROSITE" id="PS50943"/>
    </source>
</evidence>
<dbReference type="EMBL" id="FMZW01000017">
    <property type="protein sequence ID" value="SDD93368.1"/>
    <property type="molecule type" value="Genomic_DNA"/>
</dbReference>
<name>A0A1G6YSM6_9BRAD</name>
<proteinExistence type="predicted"/>
<evidence type="ECO:0000313" key="3">
    <source>
        <dbReference type="Proteomes" id="UP000199245"/>
    </source>
</evidence>
<feature type="domain" description="HTH cro/C1-type" evidence="1">
    <location>
        <begin position="15"/>
        <end position="69"/>
    </location>
</feature>
<dbReference type="InterPro" id="IPR001387">
    <property type="entry name" value="Cro/C1-type_HTH"/>
</dbReference>
<sequence>MKSSNDVDKHIGSRIRMRRLELGVSQDKLAQALGLTFQQVQKYEKGTNRVGGSTMAKIAERLEVEPGFFYVGLGLPEGAGTASVMDAFIASDDGISIARSFVRIQDPKIRQRVMRAIRELCGAFEPEQLQAAE</sequence>
<dbReference type="Proteomes" id="UP000199245">
    <property type="component" value="Unassembled WGS sequence"/>
</dbReference>
<dbReference type="SUPFAM" id="SSF47413">
    <property type="entry name" value="lambda repressor-like DNA-binding domains"/>
    <property type="match status" value="1"/>
</dbReference>
<accession>A0A1G6YSM6</accession>
<reference evidence="2 3" key="1">
    <citation type="submission" date="2016-10" db="EMBL/GenBank/DDBJ databases">
        <authorList>
            <person name="de Groot N.N."/>
        </authorList>
    </citation>
    <scope>NUCLEOTIDE SEQUENCE [LARGE SCALE GENOMIC DNA]</scope>
    <source>
        <strain evidence="2 3">R5</strain>
    </source>
</reference>
<gene>
    <name evidence="2" type="ORF">SAMN05216337_101781</name>
</gene>
<dbReference type="RefSeq" id="WP_092083965.1">
    <property type="nucleotide sequence ID" value="NZ_FMZW01000017.1"/>
</dbReference>
<dbReference type="PROSITE" id="PS50943">
    <property type="entry name" value="HTH_CROC1"/>
    <property type="match status" value="1"/>
</dbReference>
<evidence type="ECO:0000313" key="2">
    <source>
        <dbReference type="EMBL" id="SDD93368.1"/>
    </source>
</evidence>
<dbReference type="SMART" id="SM00530">
    <property type="entry name" value="HTH_XRE"/>
    <property type="match status" value="1"/>
</dbReference>
<dbReference type="Gene3D" id="1.10.260.40">
    <property type="entry name" value="lambda repressor-like DNA-binding domains"/>
    <property type="match status" value="1"/>
</dbReference>
<protein>
    <submittedName>
        <fullName evidence="2">Helix-turn-helix</fullName>
    </submittedName>
</protein>